<dbReference type="SUPFAM" id="SSF55136">
    <property type="entry name" value="Probable bacterial effector-binding domain"/>
    <property type="match status" value="1"/>
</dbReference>
<dbReference type="Proteomes" id="UP001184150">
    <property type="component" value="Unassembled WGS sequence"/>
</dbReference>
<accession>A0ABU1MNP2</accession>
<protein>
    <submittedName>
        <fullName evidence="3">DNA gyrase inhibitor GyrI</fullName>
    </submittedName>
</protein>
<comment type="caution">
    <text evidence="3">The sequence shown here is derived from an EMBL/GenBank/DDBJ whole genome shotgun (WGS) entry which is preliminary data.</text>
</comment>
<dbReference type="EMBL" id="JAVDRD010000007">
    <property type="protein sequence ID" value="MDR6511945.1"/>
    <property type="molecule type" value="Genomic_DNA"/>
</dbReference>
<evidence type="ECO:0000256" key="1">
    <source>
        <dbReference type="SAM" id="MobiDB-lite"/>
    </source>
</evidence>
<proteinExistence type="predicted"/>
<feature type="domain" description="GyrI-like small molecule binding" evidence="2">
    <location>
        <begin position="24"/>
        <end position="117"/>
    </location>
</feature>
<dbReference type="InterPro" id="IPR011256">
    <property type="entry name" value="Reg_factor_effector_dom_sf"/>
</dbReference>
<gene>
    <name evidence="3" type="ORF">J2792_002828</name>
</gene>
<feature type="region of interest" description="Disordered" evidence="1">
    <location>
        <begin position="1"/>
        <end position="45"/>
    </location>
</feature>
<dbReference type="InterPro" id="IPR029442">
    <property type="entry name" value="GyrI-like"/>
</dbReference>
<name>A0ABU1MNP2_9SPHN</name>
<dbReference type="RefSeq" id="WP_309805649.1">
    <property type="nucleotide sequence ID" value="NZ_JAVDRD010000007.1"/>
</dbReference>
<evidence type="ECO:0000259" key="2">
    <source>
        <dbReference type="Pfam" id="PF06445"/>
    </source>
</evidence>
<evidence type="ECO:0000313" key="3">
    <source>
        <dbReference type="EMBL" id="MDR6511945.1"/>
    </source>
</evidence>
<dbReference type="Gene3D" id="3.20.80.10">
    <property type="entry name" value="Regulatory factor, effector binding domain"/>
    <property type="match status" value="1"/>
</dbReference>
<dbReference type="Pfam" id="PF06445">
    <property type="entry name" value="GyrI-like"/>
    <property type="match status" value="1"/>
</dbReference>
<evidence type="ECO:0000313" key="4">
    <source>
        <dbReference type="Proteomes" id="UP001184150"/>
    </source>
</evidence>
<feature type="compositionally biased region" description="Basic and acidic residues" evidence="1">
    <location>
        <begin position="13"/>
        <end position="31"/>
    </location>
</feature>
<sequence>MGSGNGAAILGKEPNHDRQFSSEDVTLREDPDTNIAFTSHHGDPQHLGETIRRFIAGRQGHGVRAADHAIYAIFHTDPEISGPDAYHIDLATEIRRPLTAADAGVEARTIPVGRGAVPAL</sequence>
<organism evidence="3 4">
    <name type="scientific">Novosphingobium capsulatum</name>
    <dbReference type="NCBI Taxonomy" id="13688"/>
    <lineage>
        <taxon>Bacteria</taxon>
        <taxon>Pseudomonadati</taxon>
        <taxon>Pseudomonadota</taxon>
        <taxon>Alphaproteobacteria</taxon>
        <taxon>Sphingomonadales</taxon>
        <taxon>Sphingomonadaceae</taxon>
        <taxon>Novosphingobium</taxon>
    </lineage>
</organism>
<keyword evidence="4" id="KW-1185">Reference proteome</keyword>
<reference evidence="3 4" key="1">
    <citation type="submission" date="2023-07" db="EMBL/GenBank/DDBJ databases">
        <title>Sorghum-associated microbial communities from plants grown in Nebraska, USA.</title>
        <authorList>
            <person name="Schachtman D."/>
        </authorList>
    </citation>
    <scope>NUCLEOTIDE SEQUENCE [LARGE SCALE GENOMIC DNA]</scope>
    <source>
        <strain evidence="3 4">DS1027</strain>
    </source>
</reference>